<dbReference type="Pfam" id="PF10536">
    <property type="entry name" value="PMD"/>
    <property type="match status" value="1"/>
</dbReference>
<dbReference type="PANTHER" id="PTHR46033:SF8">
    <property type="entry name" value="PROTEIN MAINTENANCE OF MERISTEMS-LIKE"/>
    <property type="match status" value="1"/>
</dbReference>
<gene>
    <name evidence="2" type="ORF">Ahy_B09g098779</name>
</gene>
<organism evidence="2 3">
    <name type="scientific">Arachis hypogaea</name>
    <name type="common">Peanut</name>
    <dbReference type="NCBI Taxonomy" id="3818"/>
    <lineage>
        <taxon>Eukaryota</taxon>
        <taxon>Viridiplantae</taxon>
        <taxon>Streptophyta</taxon>
        <taxon>Embryophyta</taxon>
        <taxon>Tracheophyta</taxon>
        <taxon>Spermatophyta</taxon>
        <taxon>Magnoliopsida</taxon>
        <taxon>eudicotyledons</taxon>
        <taxon>Gunneridae</taxon>
        <taxon>Pentapetalae</taxon>
        <taxon>rosids</taxon>
        <taxon>fabids</taxon>
        <taxon>Fabales</taxon>
        <taxon>Fabaceae</taxon>
        <taxon>Papilionoideae</taxon>
        <taxon>50 kb inversion clade</taxon>
        <taxon>dalbergioids sensu lato</taxon>
        <taxon>Dalbergieae</taxon>
        <taxon>Pterocarpus clade</taxon>
        <taxon>Arachis</taxon>
    </lineage>
</organism>
<evidence type="ECO:0000259" key="1">
    <source>
        <dbReference type="Pfam" id="PF10536"/>
    </source>
</evidence>
<dbReference type="InterPro" id="IPR044824">
    <property type="entry name" value="MAIN-like"/>
</dbReference>
<evidence type="ECO:0000313" key="2">
    <source>
        <dbReference type="EMBL" id="RYQ92549.1"/>
    </source>
</evidence>
<dbReference type="PANTHER" id="PTHR46033">
    <property type="entry name" value="PROTEIN MAIN-LIKE 2"/>
    <property type="match status" value="1"/>
</dbReference>
<dbReference type="GO" id="GO:0010073">
    <property type="term" value="P:meristem maintenance"/>
    <property type="evidence" value="ECO:0007669"/>
    <property type="project" value="InterPro"/>
</dbReference>
<feature type="domain" description="Aminotransferase-like plant mobile" evidence="1">
    <location>
        <begin position="59"/>
        <end position="106"/>
    </location>
</feature>
<protein>
    <recommendedName>
        <fullName evidence="1">Aminotransferase-like plant mobile domain-containing protein</fullName>
    </recommendedName>
</protein>
<name>A0A444XS12_ARAHY</name>
<reference evidence="2 3" key="1">
    <citation type="submission" date="2019-01" db="EMBL/GenBank/DDBJ databases">
        <title>Sequencing of cultivated peanut Arachis hypogaea provides insights into genome evolution and oil improvement.</title>
        <authorList>
            <person name="Chen X."/>
        </authorList>
    </citation>
    <scope>NUCLEOTIDE SEQUENCE [LARGE SCALE GENOMIC DNA]</scope>
    <source>
        <strain evidence="3">cv. Fuhuasheng</strain>
        <tissue evidence="2">Leaves</tissue>
    </source>
</reference>
<dbReference type="EMBL" id="SDMP01000019">
    <property type="protein sequence ID" value="RYQ92549.1"/>
    <property type="molecule type" value="Genomic_DNA"/>
</dbReference>
<sequence>MQSSFDGSAACERAIKNLLSKKFEPPETYNEIATTALASIGFHHVSQIRKMGGHSVLLETHTFHLPVGKVTVTLEAVTHILDLPINGEPMTDRTDSSHEYLVENCLAVFSRPLGPNDHILGKVNLARAIKNLLTKKFDLQKTYNEIATAALASSRFHHVSQISEMGGTLYC</sequence>
<dbReference type="Proteomes" id="UP000289738">
    <property type="component" value="Chromosome B09"/>
</dbReference>
<keyword evidence="3" id="KW-1185">Reference proteome</keyword>
<dbReference type="InterPro" id="IPR019557">
    <property type="entry name" value="AminoTfrase-like_pln_mobile"/>
</dbReference>
<comment type="caution">
    <text evidence="2">The sequence shown here is derived from an EMBL/GenBank/DDBJ whole genome shotgun (WGS) entry which is preliminary data.</text>
</comment>
<proteinExistence type="predicted"/>
<evidence type="ECO:0000313" key="3">
    <source>
        <dbReference type="Proteomes" id="UP000289738"/>
    </source>
</evidence>
<accession>A0A444XS12</accession>
<dbReference type="AlphaFoldDB" id="A0A444XS12"/>